<evidence type="ECO:0000256" key="8">
    <source>
        <dbReference type="ARBA" id="ARBA00023163"/>
    </source>
</evidence>
<keyword evidence="5" id="KW-0597">Phosphoprotein</keyword>
<dbReference type="AlphaFoldDB" id="A0A835DPH0"/>
<evidence type="ECO:0000313" key="12">
    <source>
        <dbReference type="Proteomes" id="UP000655225"/>
    </source>
</evidence>
<evidence type="ECO:0000256" key="4">
    <source>
        <dbReference type="ARBA" id="ARBA00022499"/>
    </source>
</evidence>
<dbReference type="PANTHER" id="PTHR31169">
    <property type="entry name" value="OS05G0300700 PROTEIN"/>
    <property type="match status" value="1"/>
</dbReference>
<evidence type="ECO:0000259" key="10">
    <source>
        <dbReference type="Pfam" id="PF10497"/>
    </source>
</evidence>
<dbReference type="EMBL" id="JABCRI010000004">
    <property type="protein sequence ID" value="KAF8407597.1"/>
    <property type="molecule type" value="Genomic_DNA"/>
</dbReference>
<protein>
    <recommendedName>
        <fullName evidence="10">Zinc-finger domain-containing protein</fullName>
    </recommendedName>
</protein>
<evidence type="ECO:0000256" key="2">
    <source>
        <dbReference type="ARBA" id="ARBA00004496"/>
    </source>
</evidence>
<proteinExistence type="predicted"/>
<feature type="domain" description="Zinc-finger" evidence="10">
    <location>
        <begin position="173"/>
        <end position="209"/>
    </location>
</feature>
<dbReference type="Proteomes" id="UP000655225">
    <property type="component" value="Unassembled WGS sequence"/>
</dbReference>
<dbReference type="GO" id="GO:0005634">
    <property type="term" value="C:nucleus"/>
    <property type="evidence" value="ECO:0007669"/>
    <property type="project" value="UniProtKB-SubCell"/>
</dbReference>
<organism evidence="11 12">
    <name type="scientific">Tetracentron sinense</name>
    <name type="common">Spur-leaf</name>
    <dbReference type="NCBI Taxonomy" id="13715"/>
    <lineage>
        <taxon>Eukaryota</taxon>
        <taxon>Viridiplantae</taxon>
        <taxon>Streptophyta</taxon>
        <taxon>Embryophyta</taxon>
        <taxon>Tracheophyta</taxon>
        <taxon>Spermatophyta</taxon>
        <taxon>Magnoliopsida</taxon>
        <taxon>Trochodendrales</taxon>
        <taxon>Trochodendraceae</taxon>
        <taxon>Tetracentron</taxon>
    </lineage>
</organism>
<dbReference type="OrthoDB" id="298344at2759"/>
<accession>A0A835DPH0</accession>
<evidence type="ECO:0000256" key="1">
    <source>
        <dbReference type="ARBA" id="ARBA00004123"/>
    </source>
</evidence>
<keyword evidence="4" id="KW-1017">Isopeptide bond</keyword>
<dbReference type="GO" id="GO:0006355">
    <property type="term" value="P:regulation of DNA-templated transcription"/>
    <property type="evidence" value="ECO:0007669"/>
    <property type="project" value="InterPro"/>
</dbReference>
<evidence type="ECO:0000256" key="9">
    <source>
        <dbReference type="ARBA" id="ARBA00023242"/>
    </source>
</evidence>
<evidence type="ECO:0000256" key="3">
    <source>
        <dbReference type="ARBA" id="ARBA00022490"/>
    </source>
</evidence>
<keyword evidence="7" id="KW-0805">Transcription regulation</keyword>
<keyword evidence="12" id="KW-1185">Reference proteome</keyword>
<evidence type="ECO:0000256" key="6">
    <source>
        <dbReference type="ARBA" id="ARBA00022843"/>
    </source>
</evidence>
<dbReference type="PANTHER" id="PTHR31169:SF15">
    <property type="entry name" value="EXPRESSED PROTEIN"/>
    <property type="match status" value="1"/>
</dbReference>
<dbReference type="InterPro" id="IPR040221">
    <property type="entry name" value="CDCA7/CDA7L"/>
</dbReference>
<reference evidence="11 12" key="1">
    <citation type="submission" date="2020-04" db="EMBL/GenBank/DDBJ databases">
        <title>Plant Genome Project.</title>
        <authorList>
            <person name="Zhang R.-G."/>
        </authorList>
    </citation>
    <scope>NUCLEOTIDE SEQUENCE [LARGE SCALE GENOMIC DNA]</scope>
    <source>
        <strain evidence="11">YNK0</strain>
        <tissue evidence="11">Leaf</tissue>
    </source>
</reference>
<comment type="caution">
    <text evidence="11">The sequence shown here is derived from an EMBL/GenBank/DDBJ whole genome shotgun (WGS) entry which is preliminary data.</text>
</comment>
<evidence type="ECO:0000256" key="7">
    <source>
        <dbReference type="ARBA" id="ARBA00023015"/>
    </source>
</evidence>
<dbReference type="OMA" id="TGTKKFW"/>
<evidence type="ECO:0000313" key="11">
    <source>
        <dbReference type="EMBL" id="KAF8407597.1"/>
    </source>
</evidence>
<sequence>MGRPRTESDYENLRNARISENQARMASLGLQKSVSELQAIISSAKFMKTPVRKWHRAVHECTPLRRSNRLNGMCGQAVYGCTCLRRSTRLKGRSGDPKSEHKFLQLSDQLKGKSRECFSVEAHRNGEGEEKRPANAPFLRVYASEIRHSPDVLARRCDSKGRGSLYDPVFGICCHYCSSLCLKKRKMVPTGIAIYKAREEGYKSVAHLLMDKLQRAAKLRR</sequence>
<keyword evidence="8" id="KW-0804">Transcription</keyword>
<keyword evidence="9" id="KW-0539">Nucleus</keyword>
<name>A0A835DPH0_TETSI</name>
<keyword evidence="6" id="KW-0832">Ubl conjugation</keyword>
<gene>
    <name evidence="11" type="ORF">HHK36_006731</name>
</gene>
<dbReference type="GO" id="GO:0005737">
    <property type="term" value="C:cytoplasm"/>
    <property type="evidence" value="ECO:0007669"/>
    <property type="project" value="UniProtKB-SubCell"/>
</dbReference>
<dbReference type="Pfam" id="PF10497">
    <property type="entry name" value="zf-4CXXC_R1"/>
    <property type="match status" value="1"/>
</dbReference>
<comment type="subcellular location">
    <subcellularLocation>
        <location evidence="2">Cytoplasm</location>
    </subcellularLocation>
    <subcellularLocation>
        <location evidence="1">Nucleus</location>
    </subcellularLocation>
</comment>
<dbReference type="InterPro" id="IPR018866">
    <property type="entry name" value="Znf-4CXXC_R1"/>
</dbReference>
<evidence type="ECO:0000256" key="5">
    <source>
        <dbReference type="ARBA" id="ARBA00022553"/>
    </source>
</evidence>
<keyword evidence="3" id="KW-0963">Cytoplasm</keyword>